<evidence type="ECO:0000256" key="1">
    <source>
        <dbReference type="SAM" id="MobiDB-lite"/>
    </source>
</evidence>
<protein>
    <submittedName>
        <fullName evidence="2">Uncharacterized protein</fullName>
    </submittedName>
</protein>
<name>A0A515EIY7_9NIDO</name>
<feature type="region of interest" description="Disordered" evidence="1">
    <location>
        <begin position="52"/>
        <end position="71"/>
    </location>
</feature>
<reference evidence="2" key="1">
    <citation type="submission" date="2018-12" db="EMBL/GenBank/DDBJ databases">
        <title>Molecular characterization of HP-PRRSV from field outbreaks in Mizoram, India.</title>
        <authorList>
            <person name="Rajkhowa T.K."/>
            <person name="Ralte L."/>
            <person name="Subbiah M."/>
            <person name="Hauhnar L."/>
        </authorList>
    </citation>
    <scope>NUCLEOTIDE SEQUENCE</scope>
    <source>
        <strain evidence="2">PRRSV/MZ/IND/1A/18</strain>
    </source>
</reference>
<organism evidence="2">
    <name type="scientific">Porcine reproductive and respiratory syndrome virus 2</name>
    <dbReference type="NCBI Taxonomy" id="1965067"/>
    <lineage>
        <taxon>Viruses</taxon>
        <taxon>Riboviria</taxon>
        <taxon>Orthornavirae</taxon>
        <taxon>Pisuviricota</taxon>
        <taxon>Pisoniviricetes</taxon>
        <taxon>Nidovirales</taxon>
        <taxon>Arnidovirineae</taxon>
        <taxon>Arteriviridae</taxon>
        <taxon>Variarterivirinae</taxon>
        <taxon>Betaarterivirus</taxon>
        <taxon>Ampobartevirus</taxon>
        <taxon>Betaarterivirus americense</taxon>
    </lineage>
</organism>
<accession>A0A515EIY7</accession>
<sequence>MSQACIICALSATSSLVASASKSQSVPSIPVFPGPWQANNLGDASAPEIKTSISEGTAERRSTTPPSTGRATGCWLCSTASFSSTSLATFKFTGPRVKVRL</sequence>
<evidence type="ECO:0000313" key="2">
    <source>
        <dbReference type="EMBL" id="QDL52611.1"/>
    </source>
</evidence>
<dbReference type="EMBL" id="MK287894">
    <property type="protein sequence ID" value="QDL52611.1"/>
    <property type="molecule type" value="Genomic_RNA"/>
</dbReference>
<proteinExistence type="predicted"/>